<feature type="transmembrane region" description="Helical" evidence="1">
    <location>
        <begin position="68"/>
        <end position="85"/>
    </location>
</feature>
<dbReference type="Pfam" id="PF05656">
    <property type="entry name" value="DUF805"/>
    <property type="match status" value="1"/>
</dbReference>
<keyword evidence="1" id="KW-0472">Membrane</keyword>
<dbReference type="EMBL" id="FOXA01000005">
    <property type="protein sequence ID" value="SFP32561.1"/>
    <property type="molecule type" value="Genomic_DNA"/>
</dbReference>
<feature type="transmembrane region" description="Helical" evidence="1">
    <location>
        <begin position="26"/>
        <end position="48"/>
    </location>
</feature>
<keyword evidence="3" id="KW-1185">Reference proteome</keyword>
<organism evidence="2 3">
    <name type="scientific">Tranquillimonas alkanivorans</name>
    <dbReference type="NCBI Taxonomy" id="441119"/>
    <lineage>
        <taxon>Bacteria</taxon>
        <taxon>Pseudomonadati</taxon>
        <taxon>Pseudomonadota</taxon>
        <taxon>Alphaproteobacteria</taxon>
        <taxon>Rhodobacterales</taxon>
        <taxon>Roseobacteraceae</taxon>
        <taxon>Tranquillimonas</taxon>
    </lineage>
</organism>
<proteinExistence type="predicted"/>
<feature type="transmembrane region" description="Helical" evidence="1">
    <location>
        <begin position="130"/>
        <end position="156"/>
    </location>
</feature>
<evidence type="ECO:0000256" key="1">
    <source>
        <dbReference type="SAM" id="Phobius"/>
    </source>
</evidence>
<protein>
    <submittedName>
        <fullName evidence="2">Uncharacterized membrane protein YhaH, DUF805 family</fullName>
    </submittedName>
</protein>
<dbReference type="AlphaFoldDB" id="A0A1I5PG82"/>
<reference evidence="2 3" key="1">
    <citation type="submission" date="2016-10" db="EMBL/GenBank/DDBJ databases">
        <authorList>
            <person name="de Groot N.N."/>
        </authorList>
    </citation>
    <scope>NUCLEOTIDE SEQUENCE [LARGE SCALE GENOMIC DNA]</scope>
    <source>
        <strain evidence="2 3">DSM 19547</strain>
    </source>
</reference>
<keyword evidence="1" id="KW-0812">Transmembrane</keyword>
<dbReference type="GO" id="GO:0005886">
    <property type="term" value="C:plasma membrane"/>
    <property type="evidence" value="ECO:0007669"/>
    <property type="project" value="TreeGrafter"/>
</dbReference>
<dbReference type="InterPro" id="IPR008523">
    <property type="entry name" value="DUF805"/>
</dbReference>
<feature type="transmembrane region" description="Helical" evidence="1">
    <location>
        <begin position="97"/>
        <end position="118"/>
    </location>
</feature>
<keyword evidence="1" id="KW-1133">Transmembrane helix</keyword>
<name>A0A1I5PG82_9RHOB</name>
<gene>
    <name evidence="2" type="ORF">SAMN04488047_10571</name>
</gene>
<dbReference type="OrthoDB" id="9812349at2"/>
<sequence>MGFADAIKTCFRKYVTFSGRASRPEYWYFVLFIFLGSIVLSAVDSALFGIEVVEVAPGQISAESDGPLASIFSLAVFLPALAAAWRRMHDTGRSGLFVLYPLIVMIGVTTFAGFLAGFDAAMSGNLAALFAGAGGLVLAVAVFILILSPLLVLWWLTRPSEPGFNQYGPNPHEVIS</sequence>
<evidence type="ECO:0000313" key="2">
    <source>
        <dbReference type="EMBL" id="SFP32561.1"/>
    </source>
</evidence>
<dbReference type="PANTHER" id="PTHR34980">
    <property type="entry name" value="INNER MEMBRANE PROTEIN-RELATED-RELATED"/>
    <property type="match status" value="1"/>
</dbReference>
<accession>A0A1I5PG82</accession>
<dbReference type="Proteomes" id="UP000199356">
    <property type="component" value="Unassembled WGS sequence"/>
</dbReference>
<dbReference type="PANTHER" id="PTHR34980:SF2">
    <property type="entry name" value="INNER MEMBRANE PROTEIN YHAH-RELATED"/>
    <property type="match status" value="1"/>
</dbReference>
<dbReference type="STRING" id="441119.SAMN04488047_10571"/>
<evidence type="ECO:0000313" key="3">
    <source>
        <dbReference type="Proteomes" id="UP000199356"/>
    </source>
</evidence>